<proteinExistence type="predicted"/>
<accession>A0A2T2YJJ4</accession>
<feature type="region of interest" description="Disordered" evidence="1">
    <location>
        <begin position="78"/>
        <end position="100"/>
    </location>
</feature>
<protein>
    <submittedName>
        <fullName evidence="2">Uncharacterized protein</fullName>
    </submittedName>
</protein>
<gene>
    <name evidence="2" type="ORF">AHMF7605_20290</name>
</gene>
<evidence type="ECO:0000256" key="1">
    <source>
        <dbReference type="SAM" id="MobiDB-lite"/>
    </source>
</evidence>
<comment type="caution">
    <text evidence="2">The sequence shown here is derived from an EMBL/GenBank/DDBJ whole genome shotgun (WGS) entry which is preliminary data.</text>
</comment>
<name>A0A2T2YJJ4_9BACT</name>
<dbReference type="AlphaFoldDB" id="A0A2T2YJJ4"/>
<organism evidence="2 3">
    <name type="scientific">Adhaeribacter arboris</name>
    <dbReference type="NCBI Taxonomy" id="2072846"/>
    <lineage>
        <taxon>Bacteria</taxon>
        <taxon>Pseudomonadati</taxon>
        <taxon>Bacteroidota</taxon>
        <taxon>Cytophagia</taxon>
        <taxon>Cytophagales</taxon>
        <taxon>Hymenobacteraceae</taxon>
        <taxon>Adhaeribacter</taxon>
    </lineage>
</organism>
<keyword evidence="3" id="KW-1185">Reference proteome</keyword>
<dbReference type="RefSeq" id="WP_106931858.1">
    <property type="nucleotide sequence ID" value="NZ_PYFT01000001.1"/>
</dbReference>
<feature type="compositionally biased region" description="Polar residues" evidence="1">
    <location>
        <begin position="78"/>
        <end position="88"/>
    </location>
</feature>
<dbReference type="EMBL" id="PYFT01000001">
    <property type="protein sequence ID" value="PSR55677.1"/>
    <property type="molecule type" value="Genomic_DNA"/>
</dbReference>
<evidence type="ECO:0000313" key="2">
    <source>
        <dbReference type="EMBL" id="PSR55677.1"/>
    </source>
</evidence>
<dbReference type="Proteomes" id="UP000240357">
    <property type="component" value="Unassembled WGS sequence"/>
</dbReference>
<sequence>MIQAILLSASATTTRTRENSWSYLQQLPHLAFSRYCTFIWILVSCLLVPAQTLFAQDELVGLTSVGGQEGAGTAFSIKSNGTGFNVQKPSPYRGMRPMAT</sequence>
<evidence type="ECO:0000313" key="3">
    <source>
        <dbReference type="Proteomes" id="UP000240357"/>
    </source>
</evidence>
<reference evidence="2 3" key="1">
    <citation type="submission" date="2018-03" db="EMBL/GenBank/DDBJ databases">
        <title>Adhaeribacter sp. HMF7605 Genome sequencing and assembly.</title>
        <authorList>
            <person name="Kang H."/>
            <person name="Kang J."/>
            <person name="Cha I."/>
            <person name="Kim H."/>
            <person name="Joh K."/>
        </authorList>
    </citation>
    <scope>NUCLEOTIDE SEQUENCE [LARGE SCALE GENOMIC DNA]</scope>
    <source>
        <strain evidence="2 3">HMF7605</strain>
    </source>
</reference>